<proteinExistence type="predicted"/>
<sequence length="152" mass="16564">EAAVEVEAQEEYCSPTPPLVVVAAALTPSISWLQGRLRKDGRLSSLGRRGRHPHSASTTGAYRRRRPTGNCNCLPPPRALVDIPGRLVCSASAASRRRLLLARCPGASVLEEESLYKWLLPILHASVWMLVGKGSEGGFVVFIYVVHLINLI</sequence>
<evidence type="ECO:0000256" key="1">
    <source>
        <dbReference type="SAM" id="MobiDB-lite"/>
    </source>
</evidence>
<dbReference type="EMBL" id="NCVQ01000003">
    <property type="protein sequence ID" value="PWZ38471.1"/>
    <property type="molecule type" value="Genomic_DNA"/>
</dbReference>
<evidence type="ECO:0000313" key="3">
    <source>
        <dbReference type="Proteomes" id="UP000251960"/>
    </source>
</evidence>
<evidence type="ECO:0000313" key="2">
    <source>
        <dbReference type="EMBL" id="PWZ38471.1"/>
    </source>
</evidence>
<dbReference type="Proteomes" id="UP000251960">
    <property type="component" value="Chromosome 2"/>
</dbReference>
<name>A0A3L6FVH7_MAIZE</name>
<protein>
    <submittedName>
        <fullName evidence="2">Uncharacterized protein</fullName>
    </submittedName>
</protein>
<gene>
    <name evidence="2" type="ORF">Zm00014a_022103</name>
</gene>
<organism evidence="2 3">
    <name type="scientific">Zea mays</name>
    <name type="common">Maize</name>
    <dbReference type="NCBI Taxonomy" id="4577"/>
    <lineage>
        <taxon>Eukaryota</taxon>
        <taxon>Viridiplantae</taxon>
        <taxon>Streptophyta</taxon>
        <taxon>Embryophyta</taxon>
        <taxon>Tracheophyta</taxon>
        <taxon>Spermatophyta</taxon>
        <taxon>Magnoliopsida</taxon>
        <taxon>Liliopsida</taxon>
        <taxon>Poales</taxon>
        <taxon>Poaceae</taxon>
        <taxon>PACMAD clade</taxon>
        <taxon>Panicoideae</taxon>
        <taxon>Andropogonodae</taxon>
        <taxon>Andropogoneae</taxon>
        <taxon>Tripsacinae</taxon>
        <taxon>Zea</taxon>
    </lineage>
</organism>
<feature type="non-terminal residue" evidence="2">
    <location>
        <position position="1"/>
    </location>
</feature>
<dbReference type="AlphaFoldDB" id="A0A3L6FVH7"/>
<reference evidence="2 3" key="1">
    <citation type="journal article" date="2018" name="Nat. Genet.">
        <title>Extensive intraspecific gene order and gene structural variations between Mo17 and other maize genomes.</title>
        <authorList>
            <person name="Sun S."/>
            <person name="Zhou Y."/>
            <person name="Chen J."/>
            <person name="Shi J."/>
            <person name="Zhao H."/>
            <person name="Zhao H."/>
            <person name="Song W."/>
            <person name="Zhang M."/>
            <person name="Cui Y."/>
            <person name="Dong X."/>
            <person name="Liu H."/>
            <person name="Ma X."/>
            <person name="Jiao Y."/>
            <person name="Wang B."/>
            <person name="Wei X."/>
            <person name="Stein J.C."/>
            <person name="Glaubitz J.C."/>
            <person name="Lu F."/>
            <person name="Yu G."/>
            <person name="Liang C."/>
            <person name="Fengler K."/>
            <person name="Li B."/>
            <person name="Rafalski A."/>
            <person name="Schnable P.S."/>
            <person name="Ware D.H."/>
            <person name="Buckler E.S."/>
            <person name="Lai J."/>
        </authorList>
    </citation>
    <scope>NUCLEOTIDE SEQUENCE [LARGE SCALE GENOMIC DNA]</scope>
    <source>
        <strain evidence="3">cv. Missouri 17</strain>
        <tissue evidence="2">Seedling</tissue>
    </source>
</reference>
<feature type="region of interest" description="Disordered" evidence="1">
    <location>
        <begin position="43"/>
        <end position="64"/>
    </location>
</feature>
<comment type="caution">
    <text evidence="2">The sequence shown here is derived from an EMBL/GenBank/DDBJ whole genome shotgun (WGS) entry which is preliminary data.</text>
</comment>
<accession>A0A3L6FVH7</accession>